<proteinExistence type="predicted"/>
<reference evidence="3" key="1">
    <citation type="submission" date="2022-11" db="UniProtKB">
        <authorList>
            <consortium name="WormBaseParasite"/>
        </authorList>
    </citation>
    <scope>IDENTIFICATION</scope>
</reference>
<feature type="chain" id="PRO_5037931213" evidence="1">
    <location>
        <begin position="22"/>
        <end position="178"/>
    </location>
</feature>
<keyword evidence="1" id="KW-0732">Signal</keyword>
<accession>A0A914X2Z6</accession>
<evidence type="ECO:0000313" key="2">
    <source>
        <dbReference type="Proteomes" id="UP000887566"/>
    </source>
</evidence>
<dbReference type="AlphaFoldDB" id="A0A914X2Z6"/>
<evidence type="ECO:0000256" key="1">
    <source>
        <dbReference type="SAM" id="SignalP"/>
    </source>
</evidence>
<organism evidence="2 3">
    <name type="scientific">Plectus sambesii</name>
    <dbReference type="NCBI Taxonomy" id="2011161"/>
    <lineage>
        <taxon>Eukaryota</taxon>
        <taxon>Metazoa</taxon>
        <taxon>Ecdysozoa</taxon>
        <taxon>Nematoda</taxon>
        <taxon>Chromadorea</taxon>
        <taxon>Plectida</taxon>
        <taxon>Plectina</taxon>
        <taxon>Plectoidea</taxon>
        <taxon>Plectidae</taxon>
        <taxon>Plectus</taxon>
    </lineage>
</organism>
<name>A0A914X2Z6_9BILA</name>
<sequence length="178" mass="19900">MMINSLTVLLVLLLSVKWALACDEPKFCEENKKYCITREKFRERCPCTCAADVSLKECCAQQSFEQPTCQKLCTYGLTESMIRSMVLICFNDFAKLQYCASNGYQDSTECCRQNGVTEDSPDKPGCSIFCQGKMPPCSRMMEYAHCATGPALSKAFACAKSAFDHPRWTPNAPVNQCT</sequence>
<evidence type="ECO:0000313" key="3">
    <source>
        <dbReference type="WBParaSite" id="PSAMB.scaffold621size45538.g7503.t1"/>
    </source>
</evidence>
<dbReference type="Proteomes" id="UP000887566">
    <property type="component" value="Unplaced"/>
</dbReference>
<dbReference type="WBParaSite" id="PSAMB.scaffold621size45538.g7503.t1">
    <property type="protein sequence ID" value="PSAMB.scaffold621size45538.g7503.t1"/>
    <property type="gene ID" value="PSAMB.scaffold621size45538.g7503"/>
</dbReference>
<protein>
    <submittedName>
        <fullName evidence="3">DB domain-containing protein</fullName>
    </submittedName>
</protein>
<feature type="signal peptide" evidence="1">
    <location>
        <begin position="1"/>
        <end position="21"/>
    </location>
</feature>
<keyword evidence="2" id="KW-1185">Reference proteome</keyword>